<proteinExistence type="predicted"/>
<dbReference type="InterPro" id="IPR016181">
    <property type="entry name" value="Acyl_CoA_acyltransferase"/>
</dbReference>
<evidence type="ECO:0000313" key="2">
    <source>
        <dbReference type="EMBL" id="SPH20266.1"/>
    </source>
</evidence>
<dbReference type="AlphaFoldDB" id="A0A2R8BB27"/>
<dbReference type="InterPro" id="IPR000182">
    <property type="entry name" value="GNAT_dom"/>
</dbReference>
<protein>
    <submittedName>
        <fullName evidence="2">Ribosomal-protein-alanine acetyltransferase</fullName>
        <ecNumber evidence="2">2.3.1.267</ecNumber>
    </submittedName>
</protein>
<name>A0A2R8BB27_9RHOB</name>
<evidence type="ECO:0000313" key="3">
    <source>
        <dbReference type="Proteomes" id="UP000244880"/>
    </source>
</evidence>
<evidence type="ECO:0000259" key="1">
    <source>
        <dbReference type="PROSITE" id="PS51186"/>
    </source>
</evidence>
<organism evidence="2 3">
    <name type="scientific">Ascidiaceihabitans donghaensis</name>
    <dbReference type="NCBI Taxonomy" id="1510460"/>
    <lineage>
        <taxon>Bacteria</taxon>
        <taxon>Pseudomonadati</taxon>
        <taxon>Pseudomonadota</taxon>
        <taxon>Alphaproteobacteria</taxon>
        <taxon>Rhodobacterales</taxon>
        <taxon>Paracoccaceae</taxon>
        <taxon>Ascidiaceihabitans</taxon>
    </lineage>
</organism>
<dbReference type="OrthoDB" id="9804026at2"/>
<accession>A0A2R8BB27</accession>
<gene>
    <name evidence="2" type="primary">rimI</name>
    <name evidence="2" type="ORF">ASD8599_01003</name>
</gene>
<dbReference type="Gene3D" id="3.40.630.30">
    <property type="match status" value="1"/>
</dbReference>
<dbReference type="EMBL" id="OMOR01000001">
    <property type="protein sequence ID" value="SPH20266.1"/>
    <property type="molecule type" value="Genomic_DNA"/>
</dbReference>
<keyword evidence="2" id="KW-0808">Transferase</keyword>
<reference evidence="2 3" key="1">
    <citation type="submission" date="2018-03" db="EMBL/GenBank/DDBJ databases">
        <authorList>
            <person name="Keele B.F."/>
        </authorList>
    </citation>
    <scope>NUCLEOTIDE SEQUENCE [LARGE SCALE GENOMIC DNA]</scope>
    <source>
        <strain evidence="2 3">CECT 8599</strain>
    </source>
</reference>
<feature type="domain" description="N-acetyltransferase" evidence="1">
    <location>
        <begin position="1"/>
        <end position="129"/>
    </location>
</feature>
<dbReference type="PROSITE" id="PS51186">
    <property type="entry name" value="GNAT"/>
    <property type="match status" value="1"/>
</dbReference>
<dbReference type="SUPFAM" id="SSF55729">
    <property type="entry name" value="Acyl-CoA N-acyltransferases (Nat)"/>
    <property type="match status" value="1"/>
</dbReference>
<dbReference type="Proteomes" id="UP000244880">
    <property type="component" value="Unassembled WGS sequence"/>
</dbReference>
<keyword evidence="2" id="KW-0012">Acyltransferase</keyword>
<keyword evidence="3" id="KW-1185">Reference proteome</keyword>
<dbReference type="EC" id="2.3.1.267" evidence="2"/>
<dbReference type="Pfam" id="PF00583">
    <property type="entry name" value="Acetyltransf_1"/>
    <property type="match status" value="1"/>
</dbReference>
<sequence>MADIHAAAFPTSRSWGAEEIASLIESPLVTVLTHMHGFAIVRTVAQEAELLTIAVLPRAQRMGVGHILMQNWLGSTQAHEAFLEVAADNAPAMSLYMRHGFAEVARRNAYYKRSDGTSVDAIVMRATLPLRHGTPIPL</sequence>
<dbReference type="GO" id="GO:0008999">
    <property type="term" value="F:protein-N-terminal-alanine acetyltransferase activity"/>
    <property type="evidence" value="ECO:0007669"/>
    <property type="project" value="UniProtKB-EC"/>
</dbReference>